<evidence type="ECO:0000313" key="2">
    <source>
        <dbReference type="Proteomes" id="UP000479293"/>
    </source>
</evidence>
<proteinExistence type="predicted"/>
<organism evidence="1 2">
    <name type="scientific">Salmonirosea aquatica</name>
    <dbReference type="NCBI Taxonomy" id="2654236"/>
    <lineage>
        <taxon>Bacteria</taxon>
        <taxon>Pseudomonadati</taxon>
        <taxon>Bacteroidota</taxon>
        <taxon>Cytophagia</taxon>
        <taxon>Cytophagales</taxon>
        <taxon>Spirosomataceae</taxon>
        <taxon>Salmonirosea</taxon>
    </lineage>
</organism>
<comment type="caution">
    <text evidence="1">The sequence shown here is derived from an EMBL/GenBank/DDBJ whole genome shotgun (WGS) entry which is preliminary data.</text>
</comment>
<keyword evidence="2" id="KW-1185">Reference proteome</keyword>
<dbReference type="InterPro" id="IPR016181">
    <property type="entry name" value="Acyl_CoA_acyltransferase"/>
</dbReference>
<protein>
    <recommendedName>
        <fullName evidence="3">GNAT family N-acetyltransferase</fullName>
    </recommendedName>
</protein>
<dbReference type="EMBL" id="WHLY01000002">
    <property type="protein sequence ID" value="MPR33758.1"/>
    <property type="molecule type" value="Genomic_DNA"/>
</dbReference>
<evidence type="ECO:0000313" key="1">
    <source>
        <dbReference type="EMBL" id="MPR33758.1"/>
    </source>
</evidence>
<name>A0A7C9BC55_9BACT</name>
<reference evidence="1 2" key="1">
    <citation type="submission" date="2019-10" db="EMBL/GenBank/DDBJ databases">
        <title>Draft Genome Sequence of Cytophagaceae sp. SJW1-29.</title>
        <authorList>
            <person name="Choi A."/>
        </authorList>
    </citation>
    <scope>NUCLEOTIDE SEQUENCE [LARGE SCALE GENOMIC DNA]</scope>
    <source>
        <strain evidence="1 2">SJW1-29</strain>
    </source>
</reference>
<gene>
    <name evidence="1" type="ORF">GBK04_10340</name>
</gene>
<dbReference type="RefSeq" id="WP_152759400.1">
    <property type="nucleotide sequence ID" value="NZ_WHLY01000002.1"/>
</dbReference>
<dbReference type="AlphaFoldDB" id="A0A7C9BC55"/>
<accession>A0A7C9BC55</accession>
<sequence length="208" mass="23312">MKRILRKSVPTDAAAFVALKSKLPMPTGNDQTSAGGFLLGTDLATYEWYIQNTYSLSLEYEGNLVGFGILIPDAIVKQGELWAKRNAAEWQVDVGSIENKAVCYFEQLAFLKGYGRFAPELCYHLIDRAFGQGHELLLTTTVNRPVVNQAAIPFIRAVGGQLVGNIDEYYPEVGPIHSDIWAIESEEYFRKVQGLSFYPRLKANTIKW</sequence>
<dbReference type="SUPFAM" id="SSF55729">
    <property type="entry name" value="Acyl-CoA N-acyltransferases (Nat)"/>
    <property type="match status" value="1"/>
</dbReference>
<dbReference type="Proteomes" id="UP000479293">
    <property type="component" value="Unassembled WGS sequence"/>
</dbReference>
<evidence type="ECO:0008006" key="3">
    <source>
        <dbReference type="Google" id="ProtNLM"/>
    </source>
</evidence>